<dbReference type="Proteomes" id="UP000027471">
    <property type="component" value="Unassembled WGS sequence"/>
</dbReference>
<dbReference type="OrthoDB" id="9816309at2"/>
<gene>
    <name evidence="11" type="ORF">DT23_13575</name>
</gene>
<feature type="domain" description="Signal transduction histidine kinase HWE region" evidence="10">
    <location>
        <begin position="435"/>
        <end position="523"/>
    </location>
</feature>
<keyword evidence="4" id="KW-0808">Transferase</keyword>
<comment type="catalytic activity">
    <reaction evidence="1">
        <text>ATP + protein L-histidine = ADP + protein N-phospho-L-histidine.</text>
        <dbReference type="EC" id="2.7.13.3"/>
    </reaction>
</comment>
<dbReference type="Pfam" id="PF07536">
    <property type="entry name" value="HWE_HK"/>
    <property type="match status" value="1"/>
</dbReference>
<dbReference type="GO" id="GO:0005524">
    <property type="term" value="F:ATP binding"/>
    <property type="evidence" value="ECO:0007669"/>
    <property type="project" value="UniProtKB-KW"/>
</dbReference>
<dbReference type="eggNOG" id="COG3920">
    <property type="taxonomic scope" value="Bacteria"/>
</dbReference>
<dbReference type="EC" id="2.7.13.3" evidence="2"/>
<dbReference type="Gene3D" id="3.30.450.40">
    <property type="match status" value="1"/>
</dbReference>
<keyword evidence="12" id="KW-1185">Reference proteome</keyword>
<dbReference type="InterPro" id="IPR035965">
    <property type="entry name" value="PAS-like_dom_sf"/>
</dbReference>
<proteinExistence type="predicted"/>
<dbReference type="NCBIfam" id="TIGR00229">
    <property type="entry name" value="sensory_box"/>
    <property type="match status" value="1"/>
</dbReference>
<evidence type="ECO:0000259" key="8">
    <source>
        <dbReference type="SMART" id="SM00065"/>
    </source>
</evidence>
<name>A0A074KFD0_9RHOB</name>
<dbReference type="Gene3D" id="3.30.450.20">
    <property type="entry name" value="PAS domain"/>
    <property type="match status" value="2"/>
</dbReference>
<dbReference type="GO" id="GO:0004673">
    <property type="term" value="F:protein histidine kinase activity"/>
    <property type="evidence" value="ECO:0007669"/>
    <property type="project" value="UniProtKB-EC"/>
</dbReference>
<dbReference type="SMART" id="SM00091">
    <property type="entry name" value="PAS"/>
    <property type="match status" value="2"/>
</dbReference>
<evidence type="ECO:0000313" key="11">
    <source>
        <dbReference type="EMBL" id="KEO60257.1"/>
    </source>
</evidence>
<keyword evidence="7" id="KW-0067">ATP-binding</keyword>
<dbReference type="SUPFAM" id="SSF55781">
    <property type="entry name" value="GAF domain-like"/>
    <property type="match status" value="1"/>
</dbReference>
<dbReference type="Pfam" id="PF01590">
    <property type="entry name" value="GAF"/>
    <property type="match status" value="1"/>
</dbReference>
<reference evidence="11 12" key="1">
    <citation type="journal article" date="2015" name="Antonie Van Leeuwenhoek">
        <title>Thioclava indica sp. nov., isolated from surface seawater of the Indian Ocean.</title>
        <authorList>
            <person name="Liu Y."/>
            <person name="Lai Q."/>
            <person name="Du J."/>
            <person name="Xu H."/>
            <person name="Jiang L."/>
            <person name="Shao Z."/>
        </authorList>
    </citation>
    <scope>NUCLEOTIDE SEQUENCE [LARGE SCALE GENOMIC DNA]</scope>
    <source>
        <strain evidence="11 12">DT23-4</strain>
    </source>
</reference>
<comment type="caution">
    <text evidence="11">The sequence shown here is derived from an EMBL/GenBank/DDBJ whole genome shotgun (WGS) entry which is preliminary data.</text>
</comment>
<evidence type="ECO:0000259" key="9">
    <source>
        <dbReference type="SMART" id="SM00091"/>
    </source>
</evidence>
<dbReference type="STRING" id="1353528.DT23_13575"/>
<dbReference type="Gene3D" id="3.30.565.10">
    <property type="entry name" value="Histidine kinase-like ATPase, C-terminal domain"/>
    <property type="match status" value="1"/>
</dbReference>
<evidence type="ECO:0000259" key="10">
    <source>
        <dbReference type="SMART" id="SM00911"/>
    </source>
</evidence>
<evidence type="ECO:0000256" key="4">
    <source>
        <dbReference type="ARBA" id="ARBA00022679"/>
    </source>
</evidence>
<keyword evidence="6" id="KW-0418">Kinase</keyword>
<dbReference type="SMART" id="SM00065">
    <property type="entry name" value="GAF"/>
    <property type="match status" value="1"/>
</dbReference>
<evidence type="ECO:0000313" key="12">
    <source>
        <dbReference type="Proteomes" id="UP000027471"/>
    </source>
</evidence>
<evidence type="ECO:0000256" key="5">
    <source>
        <dbReference type="ARBA" id="ARBA00022741"/>
    </source>
</evidence>
<protein>
    <recommendedName>
        <fullName evidence="2">histidine kinase</fullName>
        <ecNumber evidence="2">2.7.13.3</ecNumber>
    </recommendedName>
</protein>
<dbReference type="SUPFAM" id="SSF55785">
    <property type="entry name" value="PYP-like sensor domain (PAS domain)"/>
    <property type="match status" value="2"/>
</dbReference>
<dbReference type="AlphaFoldDB" id="A0A074KFD0"/>
<feature type="domain" description="PAS" evidence="9">
    <location>
        <begin position="313"/>
        <end position="384"/>
    </location>
</feature>
<evidence type="ECO:0000256" key="2">
    <source>
        <dbReference type="ARBA" id="ARBA00012438"/>
    </source>
</evidence>
<sequence>MNIKLTSENGPRLSSITDPQRLRALHQTGLLDAPAEEAFDRATRLATRIVGTPVALVSLVDETRQFLLSQTGVDPARLASRETPLSHSFCRHVVEKDDTFRVTDARQDARVADNGAVNDMDVIAYLGVPLRSVEGDVLGSFCVIGHEPRIWSDEDHETLLDLAAGVEAEIRLRRQTNLARQEQEVFRTILDQMPVGVALAEAETGRLVDINSTARSLMNLGNDETEGLNRPDMYAFDSAGRAISNDALPLNRAALRNEVITAEEVTIKQPARRPLDLLISARRIESDPPLAVATLLDVTERKRAEREAHESTERLAHFHEVTRDGILELDATDCVRYFNSVMRERVRGAYGAHLADAFMGTNFWQAFPHFKGTDTEAAFRRARATSLPQTADFVGYDGRILEARLFPENGTLLIYLRDVTDERTLAQAREMLAREMNHRVKNVFAMMSGLIGMTARHAASPDAMAKGLRARINALARAHDLVSPTATLETGFRGEVDFADLIRAVLAPYTNAQDPRLVLEGPAVMLNQAGATNFALVLHELATNAVKYGALAHEGAELRLDWQIEAGDAGAMLAFDWRETGCPTRDEPPHPTGFGNRLIDMTIHGQLRGDYGTEWPADGFLARIRVPMELIKG</sequence>
<dbReference type="PANTHER" id="PTHR41523">
    <property type="entry name" value="TWO-COMPONENT SYSTEM SENSOR PROTEIN"/>
    <property type="match status" value="1"/>
</dbReference>
<dbReference type="PANTHER" id="PTHR41523:SF8">
    <property type="entry name" value="ETHYLENE RESPONSE SENSOR PROTEIN"/>
    <property type="match status" value="1"/>
</dbReference>
<evidence type="ECO:0000256" key="3">
    <source>
        <dbReference type="ARBA" id="ARBA00022553"/>
    </source>
</evidence>
<dbReference type="InterPro" id="IPR036890">
    <property type="entry name" value="HATPase_C_sf"/>
</dbReference>
<dbReference type="InterPro" id="IPR029016">
    <property type="entry name" value="GAF-like_dom_sf"/>
</dbReference>
<dbReference type="eggNOG" id="COG2203">
    <property type="taxonomic scope" value="Bacteria"/>
</dbReference>
<feature type="domain" description="PAS" evidence="9">
    <location>
        <begin position="184"/>
        <end position="251"/>
    </location>
</feature>
<evidence type="ECO:0000256" key="1">
    <source>
        <dbReference type="ARBA" id="ARBA00000085"/>
    </source>
</evidence>
<dbReference type="InterPro" id="IPR000014">
    <property type="entry name" value="PAS"/>
</dbReference>
<accession>A0A074KFD0</accession>
<feature type="domain" description="GAF" evidence="8">
    <location>
        <begin position="34"/>
        <end position="180"/>
    </location>
</feature>
<evidence type="ECO:0000256" key="7">
    <source>
        <dbReference type="ARBA" id="ARBA00022840"/>
    </source>
</evidence>
<keyword evidence="5" id="KW-0547">Nucleotide-binding</keyword>
<organism evidence="11 12">
    <name type="scientific">Thioclava indica</name>
    <dbReference type="NCBI Taxonomy" id="1353528"/>
    <lineage>
        <taxon>Bacteria</taxon>
        <taxon>Pseudomonadati</taxon>
        <taxon>Pseudomonadota</taxon>
        <taxon>Alphaproteobacteria</taxon>
        <taxon>Rhodobacterales</taxon>
        <taxon>Paracoccaceae</taxon>
        <taxon>Thioclava</taxon>
    </lineage>
</organism>
<evidence type="ECO:0000256" key="6">
    <source>
        <dbReference type="ARBA" id="ARBA00022777"/>
    </source>
</evidence>
<keyword evidence="3" id="KW-0597">Phosphoprotein</keyword>
<dbReference type="RefSeq" id="WP_051697127.1">
    <property type="nucleotide sequence ID" value="NZ_AUNB01000020.1"/>
</dbReference>
<dbReference type="SMART" id="SM00911">
    <property type="entry name" value="HWE_HK"/>
    <property type="match status" value="1"/>
</dbReference>
<dbReference type="Pfam" id="PF13188">
    <property type="entry name" value="PAS_8"/>
    <property type="match status" value="1"/>
</dbReference>
<dbReference type="InterPro" id="IPR011102">
    <property type="entry name" value="Sig_transdc_His_kinase_HWE"/>
</dbReference>
<dbReference type="EMBL" id="AUNB01000020">
    <property type="protein sequence ID" value="KEO60257.1"/>
    <property type="molecule type" value="Genomic_DNA"/>
</dbReference>
<dbReference type="InterPro" id="IPR003018">
    <property type="entry name" value="GAF"/>
</dbReference>